<gene>
    <name evidence="1" type="ORF">Tco_1018555</name>
</gene>
<reference evidence="1" key="2">
    <citation type="submission" date="2022-01" db="EMBL/GenBank/DDBJ databases">
        <authorList>
            <person name="Yamashiro T."/>
            <person name="Shiraishi A."/>
            <person name="Satake H."/>
            <person name="Nakayama K."/>
        </authorList>
    </citation>
    <scope>NUCLEOTIDE SEQUENCE</scope>
</reference>
<name>A0ABQ5FUU6_9ASTR</name>
<dbReference type="EMBL" id="BQNB010017774">
    <property type="protein sequence ID" value="GJT67075.1"/>
    <property type="molecule type" value="Genomic_DNA"/>
</dbReference>
<dbReference type="Proteomes" id="UP001151760">
    <property type="component" value="Unassembled WGS sequence"/>
</dbReference>
<reference evidence="1" key="1">
    <citation type="journal article" date="2022" name="Int. J. Mol. Sci.">
        <title>Draft Genome of Tanacetum Coccineum: Genomic Comparison of Closely Related Tanacetum-Family Plants.</title>
        <authorList>
            <person name="Yamashiro T."/>
            <person name="Shiraishi A."/>
            <person name="Nakayama K."/>
            <person name="Satake H."/>
        </authorList>
    </citation>
    <scope>NUCLEOTIDE SEQUENCE</scope>
</reference>
<accession>A0ABQ5FUU6</accession>
<evidence type="ECO:0000313" key="1">
    <source>
        <dbReference type="EMBL" id="GJT67075.1"/>
    </source>
</evidence>
<evidence type="ECO:0000313" key="2">
    <source>
        <dbReference type="Proteomes" id="UP001151760"/>
    </source>
</evidence>
<comment type="caution">
    <text evidence="1">The sequence shown here is derived from an EMBL/GenBank/DDBJ whole genome shotgun (WGS) entry which is preliminary data.</text>
</comment>
<protein>
    <submittedName>
        <fullName evidence="1">Uncharacterized protein</fullName>
    </submittedName>
</protein>
<keyword evidence="2" id="KW-1185">Reference proteome</keyword>
<organism evidence="1 2">
    <name type="scientific">Tanacetum coccineum</name>
    <dbReference type="NCBI Taxonomy" id="301880"/>
    <lineage>
        <taxon>Eukaryota</taxon>
        <taxon>Viridiplantae</taxon>
        <taxon>Streptophyta</taxon>
        <taxon>Embryophyta</taxon>
        <taxon>Tracheophyta</taxon>
        <taxon>Spermatophyta</taxon>
        <taxon>Magnoliopsida</taxon>
        <taxon>eudicotyledons</taxon>
        <taxon>Gunneridae</taxon>
        <taxon>Pentapetalae</taxon>
        <taxon>asterids</taxon>
        <taxon>campanulids</taxon>
        <taxon>Asterales</taxon>
        <taxon>Asteraceae</taxon>
        <taxon>Asteroideae</taxon>
        <taxon>Anthemideae</taxon>
        <taxon>Anthemidinae</taxon>
        <taxon>Tanacetum</taxon>
    </lineage>
</organism>
<sequence length="116" mass="13680">MAFITNDAENGAHDLILLSIPNEKLYRRQWSYALRLRKCGKELNFIAEPGEALVFVYNRFAQLMKDLERNKMIFPIVTVNIKFLNCLQPKWLKYVTQVRLAKCLTVDSFDDLFDYL</sequence>
<proteinExistence type="predicted"/>